<accession>A0AAD3CYY8</accession>
<reference evidence="1 2" key="1">
    <citation type="journal article" date="2021" name="Sci. Rep.">
        <title>The genome of the diatom Chaetoceros tenuissimus carries an ancient integrated fragment of an extant virus.</title>
        <authorList>
            <person name="Hongo Y."/>
            <person name="Kimura K."/>
            <person name="Takaki Y."/>
            <person name="Yoshida Y."/>
            <person name="Baba S."/>
            <person name="Kobayashi G."/>
            <person name="Nagasaki K."/>
            <person name="Hano T."/>
            <person name="Tomaru Y."/>
        </authorList>
    </citation>
    <scope>NUCLEOTIDE SEQUENCE [LARGE SCALE GENOMIC DNA]</scope>
    <source>
        <strain evidence="1 2">NIES-3715</strain>
    </source>
</reference>
<dbReference type="AlphaFoldDB" id="A0AAD3CYY8"/>
<dbReference type="EMBL" id="BLLK01000047">
    <property type="protein sequence ID" value="GFH54731.1"/>
    <property type="molecule type" value="Genomic_DNA"/>
</dbReference>
<protein>
    <submittedName>
        <fullName evidence="1">Uncharacterized protein</fullName>
    </submittedName>
</protein>
<evidence type="ECO:0000313" key="2">
    <source>
        <dbReference type="Proteomes" id="UP001054902"/>
    </source>
</evidence>
<evidence type="ECO:0000313" key="1">
    <source>
        <dbReference type="EMBL" id="GFH54731.1"/>
    </source>
</evidence>
<sequence>MEPMHGDVTPYNVNEFRGQQSALGYVHTSISKARDDFQSINENLQNGSSPILAEIDVPFSFVENAKLVMGINNHHVGSYYWARSTGMGAAMEAPGIKVCSNAILEDSNDPLSLLRWEKTGYLDSNSNDGKRSEWVNFVRKGDLVQILPENLENCLMKVIERENNSKHPIDIFGFSAKGRPLGSEPAVCCRYSYNVNK</sequence>
<proteinExistence type="predicted"/>
<comment type="caution">
    <text evidence="1">The sequence shown here is derived from an EMBL/GenBank/DDBJ whole genome shotgun (WGS) entry which is preliminary data.</text>
</comment>
<gene>
    <name evidence="1" type="ORF">CTEN210_11207</name>
</gene>
<dbReference type="Proteomes" id="UP001054902">
    <property type="component" value="Unassembled WGS sequence"/>
</dbReference>
<keyword evidence="2" id="KW-1185">Reference proteome</keyword>
<organism evidence="1 2">
    <name type="scientific">Chaetoceros tenuissimus</name>
    <dbReference type="NCBI Taxonomy" id="426638"/>
    <lineage>
        <taxon>Eukaryota</taxon>
        <taxon>Sar</taxon>
        <taxon>Stramenopiles</taxon>
        <taxon>Ochrophyta</taxon>
        <taxon>Bacillariophyta</taxon>
        <taxon>Coscinodiscophyceae</taxon>
        <taxon>Chaetocerotophycidae</taxon>
        <taxon>Chaetocerotales</taxon>
        <taxon>Chaetocerotaceae</taxon>
        <taxon>Chaetoceros</taxon>
    </lineage>
</organism>
<name>A0AAD3CYY8_9STRA</name>